<evidence type="ECO:0000259" key="4">
    <source>
        <dbReference type="PROSITE" id="PS51193"/>
    </source>
</evidence>
<dbReference type="GO" id="GO:0006139">
    <property type="term" value="P:nucleobase-containing compound metabolic process"/>
    <property type="evidence" value="ECO:0007669"/>
    <property type="project" value="InterPro"/>
</dbReference>
<sequence length="536" mass="60889">MDAQTEHILAIARKHFPYPTPNPGQLETIVETVKAFKSGKKHVVVQAPTGIGKSAIAKTVHSVMAELSPDRFRTTITTASKALQDQYTEEYKQIYDLRGRTNYDCPHSLGPYNSGSCRGARRRKECNAKAECPYLQTRNHWCNIADLRVTNNSFSIEACAMLVMRPENRANLIIIDECHEIDDSLLEHTKIMLRPSDFWGIDDLSEQIKKVISLFTMIPLGVPVVTTDNMKQAFAEFAERASAVYDRLVEDFEKRNGDLDALGDKIDTMETIMDKLGMFIGPEVSTWIVEEVNPDLSYLSLKPIKASQVAYYGLFRKADYFLHMSATICGFGEYAESLGIKDDEVEYLDAPNPIPVASRMVYVPAKQKVSGTIDYDQLTENIDNLISLHPEENGLIHTVSYMLANEVFKRSKHRDRMFMSKDRAEMVSELRTRKNVVVLSPSIEKGFDAKGDMARFQIVAKVPFPYLGDSLVKYNSTNTAGWYERKTALRVVQACGRVTRGVSDFGVTYIIDTNFRRLYEQNPHLFPEWYKQSVRM</sequence>
<dbReference type="InterPro" id="IPR014001">
    <property type="entry name" value="Helicase_ATP-bd"/>
</dbReference>
<dbReference type="KEGG" id="vg:8684017"/>
<evidence type="ECO:0000256" key="3">
    <source>
        <dbReference type="ARBA" id="ARBA00022840"/>
    </source>
</evidence>
<proteinExistence type="predicted"/>
<keyword evidence="6" id="KW-1185">Reference proteome</keyword>
<organismHost>
    <name type="scientific">Delftia acidovorans</name>
    <name type="common">Pseudomonas acidovorans</name>
    <name type="synonym">Comamonas acidovorans</name>
    <dbReference type="NCBI Taxonomy" id="80866"/>
</organismHost>
<dbReference type="PANTHER" id="PTHR11472">
    <property type="entry name" value="DNA REPAIR DEAD HELICASE RAD3/XP-D SUBFAMILY MEMBER"/>
    <property type="match status" value="1"/>
</dbReference>
<dbReference type="SUPFAM" id="SSF52540">
    <property type="entry name" value="P-loop containing nucleoside triphosphate hydrolases"/>
    <property type="match status" value="1"/>
</dbReference>
<name>C9DG41_BPW14</name>
<dbReference type="InterPro" id="IPR006935">
    <property type="entry name" value="Helicase/UvrB_N"/>
</dbReference>
<dbReference type="Pfam" id="PF04851">
    <property type="entry name" value="ResIII"/>
    <property type="match status" value="1"/>
</dbReference>
<dbReference type="RefSeq" id="YP_003358924.1">
    <property type="nucleotide sequence ID" value="NC_013697.1"/>
</dbReference>
<dbReference type="EMBL" id="GQ357915">
    <property type="protein sequence ID" value="ACV50092.1"/>
    <property type="molecule type" value="Genomic_DNA"/>
</dbReference>
<dbReference type="GO" id="GO:0005524">
    <property type="term" value="F:ATP binding"/>
    <property type="evidence" value="ECO:0007669"/>
    <property type="project" value="UniProtKB-KW"/>
</dbReference>
<dbReference type="InterPro" id="IPR045028">
    <property type="entry name" value="DinG/Rad3-like"/>
</dbReference>
<gene>
    <name evidence="5" type="primary">70</name>
</gene>
<dbReference type="InterPro" id="IPR027417">
    <property type="entry name" value="P-loop_NTPase"/>
</dbReference>
<dbReference type="InterPro" id="IPR014013">
    <property type="entry name" value="Helic_SF1/SF2_ATP-bd_DinG/Rad3"/>
</dbReference>
<organism evidence="5 6">
    <name type="scientific">Delftia phage PhiW-14</name>
    <name type="common">Deftia acidovorans bacteriophage phiW-14</name>
    <dbReference type="NCBI Taxonomy" id="665032"/>
    <lineage>
        <taxon>Viruses</taxon>
        <taxon>Duplodnaviria</taxon>
        <taxon>Heunggongvirae</taxon>
        <taxon>Uroviricota</taxon>
        <taxon>Caudoviricetes</taxon>
        <taxon>Ionavirus</taxon>
        <taxon>Ionavirus W14</taxon>
    </lineage>
</organism>
<dbReference type="PANTHER" id="PTHR11472:SF34">
    <property type="entry name" value="REGULATOR OF TELOMERE ELONGATION HELICASE 1"/>
    <property type="match status" value="1"/>
</dbReference>
<evidence type="ECO:0000313" key="5">
    <source>
        <dbReference type="EMBL" id="ACV50092.1"/>
    </source>
</evidence>
<feature type="domain" description="Helicase ATP-binding" evidence="4">
    <location>
        <begin position="11"/>
        <end position="224"/>
    </location>
</feature>
<dbReference type="Gene3D" id="3.40.50.300">
    <property type="entry name" value="P-loop containing nucleotide triphosphate hydrolases"/>
    <property type="match status" value="2"/>
</dbReference>
<protein>
    <recommendedName>
        <fullName evidence="4">Helicase ATP-binding domain-containing protein</fullName>
    </recommendedName>
</protein>
<evidence type="ECO:0000313" key="6">
    <source>
        <dbReference type="Proteomes" id="UP000008986"/>
    </source>
</evidence>
<evidence type="ECO:0000256" key="2">
    <source>
        <dbReference type="ARBA" id="ARBA00022801"/>
    </source>
</evidence>
<dbReference type="PROSITE" id="PS51193">
    <property type="entry name" value="HELICASE_ATP_BIND_2"/>
    <property type="match status" value="1"/>
</dbReference>
<dbReference type="GO" id="GO:0016818">
    <property type="term" value="F:hydrolase activity, acting on acid anhydrides, in phosphorus-containing anhydrides"/>
    <property type="evidence" value="ECO:0007669"/>
    <property type="project" value="InterPro"/>
</dbReference>
<dbReference type="Pfam" id="PF13307">
    <property type="entry name" value="Helicase_C_2"/>
    <property type="match status" value="1"/>
</dbReference>
<keyword evidence="1" id="KW-0547">Nucleotide-binding</keyword>
<accession>C9DG41</accession>
<keyword evidence="2" id="KW-0378">Hydrolase</keyword>
<reference evidence="6" key="1">
    <citation type="submission" date="2009-07" db="EMBL/GenBank/DDBJ databases">
        <authorList>
            <person name="Kropinski A.M."/>
            <person name="Villegas A."/>
            <person name="Lingohr E.J."/>
        </authorList>
    </citation>
    <scope>NUCLEOTIDE SEQUENCE [LARGE SCALE GENOMIC DNA]</scope>
</reference>
<evidence type="ECO:0000256" key="1">
    <source>
        <dbReference type="ARBA" id="ARBA00022741"/>
    </source>
</evidence>
<dbReference type="InterPro" id="IPR006555">
    <property type="entry name" value="ATP-dep_Helicase_C"/>
</dbReference>
<dbReference type="OrthoDB" id="1258at10239"/>
<dbReference type="SMART" id="SM00491">
    <property type="entry name" value="HELICc2"/>
    <property type="match status" value="1"/>
</dbReference>
<dbReference type="GeneID" id="8684017"/>
<dbReference type="GO" id="GO:0003677">
    <property type="term" value="F:DNA binding"/>
    <property type="evidence" value="ECO:0007669"/>
    <property type="project" value="InterPro"/>
</dbReference>
<dbReference type="Proteomes" id="UP000008986">
    <property type="component" value="Segment"/>
</dbReference>
<keyword evidence="3" id="KW-0067">ATP-binding</keyword>
<dbReference type="SMART" id="SM00487">
    <property type="entry name" value="DEXDc"/>
    <property type="match status" value="1"/>
</dbReference>
<dbReference type="GO" id="GO:0003678">
    <property type="term" value="F:DNA helicase activity"/>
    <property type="evidence" value="ECO:0007669"/>
    <property type="project" value="TreeGrafter"/>
</dbReference>